<dbReference type="FunFam" id="1.20.5.170:FF:000031">
    <property type="entry name" value="BZIP transcription factor (MeaB)"/>
    <property type="match status" value="1"/>
</dbReference>
<evidence type="ECO:0000259" key="3">
    <source>
        <dbReference type="PROSITE" id="PS50217"/>
    </source>
</evidence>
<reference evidence="4" key="1">
    <citation type="journal article" date="2022" name="bioRxiv">
        <title>Deciphering the potential niche of two novel black yeast fungi from a biological soil crust based on their genomes, phenotypes, and melanin regulation.</title>
        <authorList>
            <consortium name="DOE Joint Genome Institute"/>
            <person name="Carr E.C."/>
            <person name="Barton Q."/>
            <person name="Grambo S."/>
            <person name="Sullivan M."/>
            <person name="Renfro C.M."/>
            <person name="Kuo A."/>
            <person name="Pangilinan J."/>
            <person name="Lipzen A."/>
            <person name="Keymanesh K."/>
            <person name="Savage E."/>
            <person name="Barry K."/>
            <person name="Grigoriev I.V."/>
            <person name="Riekhof W.R."/>
            <person name="Harris S.S."/>
        </authorList>
    </citation>
    <scope>NUCLEOTIDE SEQUENCE</scope>
    <source>
        <strain evidence="4">JF 03-4F</strain>
    </source>
</reference>
<evidence type="ECO:0000256" key="1">
    <source>
        <dbReference type="SAM" id="Coils"/>
    </source>
</evidence>
<dbReference type="AlphaFoldDB" id="A0AAN6I9C7"/>
<feature type="region of interest" description="Disordered" evidence="2">
    <location>
        <begin position="500"/>
        <end position="527"/>
    </location>
</feature>
<keyword evidence="1" id="KW-0175">Coiled coil</keyword>
<feature type="region of interest" description="Disordered" evidence="2">
    <location>
        <begin position="227"/>
        <end position="276"/>
    </location>
</feature>
<feature type="compositionally biased region" description="Basic and acidic residues" evidence="2">
    <location>
        <begin position="259"/>
        <end position="276"/>
    </location>
</feature>
<gene>
    <name evidence="4" type="ORF">EDD36DRAFT_399405</name>
</gene>
<dbReference type="PANTHER" id="PTHR37616:SF2">
    <property type="entry name" value="BZIP DOMAIN-CONTAINING PROTEIN"/>
    <property type="match status" value="1"/>
</dbReference>
<feature type="compositionally biased region" description="Low complexity" evidence="2">
    <location>
        <begin position="166"/>
        <end position="194"/>
    </location>
</feature>
<dbReference type="SMART" id="SM00338">
    <property type="entry name" value="BRLZ"/>
    <property type="match status" value="1"/>
</dbReference>
<keyword evidence="5" id="KW-1185">Reference proteome</keyword>
<evidence type="ECO:0000313" key="5">
    <source>
        <dbReference type="Proteomes" id="UP001203852"/>
    </source>
</evidence>
<dbReference type="InterPro" id="IPR004827">
    <property type="entry name" value="bZIP"/>
</dbReference>
<comment type="caution">
    <text evidence="4">The sequence shown here is derived from an EMBL/GenBank/DDBJ whole genome shotgun (WGS) entry which is preliminary data.</text>
</comment>
<dbReference type="EMBL" id="MU404360">
    <property type="protein sequence ID" value="KAI1609457.1"/>
    <property type="molecule type" value="Genomic_DNA"/>
</dbReference>
<feature type="coiled-coil region" evidence="1">
    <location>
        <begin position="301"/>
        <end position="331"/>
    </location>
</feature>
<sequence>MNHLNTNFDPDSFLNLDTDYTPASATPDAKSVPMLTPQSSSAFPSSSNTQTFPGPSFQYDAYHQQTGIPIGALASTFNINRQSGLHYNEANGGFVMPTETLNMPLSNLDDFDFARSNDMDFESDSPNDLPTMFFPDQSSGQFISPTLVGPSSSAPFQRIYPGMHSQQAAQAKAQQAQKQEQMARRQQQRPAGQKPLPGTSPIKTQPAKDPLVEESISKVLSRMRQASVASSLQDEATPGGISNMPRIKKDEDDMDEDERLLASEEGKKLSSKERRQLRNKVSARAFRSRRKEYIGQLEGEVAVKVQEANDLRTQNQQLREENNRLTDLTRMLLSSQAFSGFLQELSQSGLPASSIQSMAQQAKAPQNQSQGQSSQKDVSSHDAGHQMHVQQPQIGMALIPETHMDFTTFQPSNAWMTALPTNDFQVYSVTEMPEPPTLDLEILSGKNKSSSSIFKPAKDIPQVAESAPQAVSEAEEPRSVQVDESVELDEAAFALYFDPSASASSDPEGSLNSATDDEPVSDEDNSARLERMCSELDAACSRLAVFTRHMA</sequence>
<protein>
    <recommendedName>
        <fullName evidence="3">BZIP domain-containing protein</fullName>
    </recommendedName>
</protein>
<evidence type="ECO:0000256" key="2">
    <source>
        <dbReference type="SAM" id="MobiDB-lite"/>
    </source>
</evidence>
<feature type="compositionally biased region" description="Polar residues" evidence="2">
    <location>
        <begin position="352"/>
        <end position="377"/>
    </location>
</feature>
<proteinExistence type="predicted"/>
<feature type="compositionally biased region" description="Polar residues" evidence="2">
    <location>
        <begin position="501"/>
        <end position="514"/>
    </location>
</feature>
<dbReference type="CDD" id="cd14810">
    <property type="entry name" value="bZIP_u1"/>
    <property type="match status" value="1"/>
</dbReference>
<evidence type="ECO:0000313" key="4">
    <source>
        <dbReference type="EMBL" id="KAI1609457.1"/>
    </source>
</evidence>
<feature type="region of interest" description="Disordered" evidence="2">
    <location>
        <begin position="163"/>
        <end position="211"/>
    </location>
</feature>
<dbReference type="Gene3D" id="1.20.5.170">
    <property type="match status" value="1"/>
</dbReference>
<feature type="compositionally biased region" description="Acidic residues" evidence="2">
    <location>
        <begin position="515"/>
        <end position="524"/>
    </location>
</feature>
<dbReference type="PROSITE" id="PS50217">
    <property type="entry name" value="BZIP"/>
    <property type="match status" value="1"/>
</dbReference>
<feature type="region of interest" description="Disordered" evidence="2">
    <location>
        <begin position="352"/>
        <end position="387"/>
    </location>
</feature>
<dbReference type="Pfam" id="PF00170">
    <property type="entry name" value="bZIP_1"/>
    <property type="match status" value="1"/>
</dbReference>
<dbReference type="PANTHER" id="PTHR37616">
    <property type="entry name" value="BZIP TRANSCRIPTION FACTOR 60-LIKE"/>
    <property type="match status" value="1"/>
</dbReference>
<organism evidence="4 5">
    <name type="scientific">Exophiala viscosa</name>
    <dbReference type="NCBI Taxonomy" id="2486360"/>
    <lineage>
        <taxon>Eukaryota</taxon>
        <taxon>Fungi</taxon>
        <taxon>Dikarya</taxon>
        <taxon>Ascomycota</taxon>
        <taxon>Pezizomycotina</taxon>
        <taxon>Eurotiomycetes</taxon>
        <taxon>Chaetothyriomycetidae</taxon>
        <taxon>Chaetothyriales</taxon>
        <taxon>Herpotrichiellaceae</taxon>
        <taxon>Exophiala</taxon>
    </lineage>
</organism>
<dbReference type="SUPFAM" id="SSF57959">
    <property type="entry name" value="Leucine zipper domain"/>
    <property type="match status" value="1"/>
</dbReference>
<feature type="region of interest" description="Disordered" evidence="2">
    <location>
        <begin position="24"/>
        <end position="50"/>
    </location>
</feature>
<dbReference type="GO" id="GO:0003700">
    <property type="term" value="F:DNA-binding transcription factor activity"/>
    <property type="evidence" value="ECO:0007669"/>
    <property type="project" value="InterPro"/>
</dbReference>
<feature type="domain" description="BZIP" evidence="3">
    <location>
        <begin position="269"/>
        <end position="332"/>
    </location>
</feature>
<accession>A0AAN6I9C7</accession>
<dbReference type="Proteomes" id="UP001203852">
    <property type="component" value="Unassembled WGS sequence"/>
</dbReference>
<dbReference type="InterPro" id="IPR046347">
    <property type="entry name" value="bZIP_sf"/>
</dbReference>
<name>A0AAN6I9C7_9EURO</name>